<name>A0ACD4ZR97_9ACTN</name>
<protein>
    <submittedName>
        <fullName evidence="1">Uncharacterized protein</fullName>
    </submittedName>
</protein>
<evidence type="ECO:0000313" key="1">
    <source>
        <dbReference type="EMBL" id="WSC00956.1"/>
    </source>
</evidence>
<organism evidence="1 2">
    <name type="scientific">Streptomyces scopuliridis</name>
    <dbReference type="NCBI Taxonomy" id="452529"/>
    <lineage>
        <taxon>Bacteria</taxon>
        <taxon>Bacillati</taxon>
        <taxon>Actinomycetota</taxon>
        <taxon>Actinomycetes</taxon>
        <taxon>Kitasatosporales</taxon>
        <taxon>Streptomycetaceae</taxon>
        <taxon>Streptomyces</taxon>
    </lineage>
</organism>
<gene>
    <name evidence="1" type="ORF">OG835_30785</name>
</gene>
<dbReference type="Proteomes" id="UP001348369">
    <property type="component" value="Chromosome"/>
</dbReference>
<accession>A0ACD4ZR97</accession>
<reference evidence="1" key="1">
    <citation type="submission" date="2022-10" db="EMBL/GenBank/DDBJ databases">
        <title>The complete genomes of actinobacterial strains from the NBC collection.</title>
        <authorList>
            <person name="Joergensen T.S."/>
            <person name="Alvarez Arevalo M."/>
            <person name="Sterndorff E.B."/>
            <person name="Faurdal D."/>
            <person name="Vuksanovic O."/>
            <person name="Mourched A.-S."/>
            <person name="Charusanti P."/>
            <person name="Shaw S."/>
            <person name="Blin K."/>
            <person name="Weber T."/>
        </authorList>
    </citation>
    <scope>NUCLEOTIDE SEQUENCE</scope>
    <source>
        <strain evidence="1">NBC 01771</strain>
    </source>
</reference>
<dbReference type="EMBL" id="CP109109">
    <property type="protein sequence ID" value="WSC00956.1"/>
    <property type="molecule type" value="Genomic_DNA"/>
</dbReference>
<evidence type="ECO:0000313" key="2">
    <source>
        <dbReference type="Proteomes" id="UP001348369"/>
    </source>
</evidence>
<proteinExistence type="predicted"/>
<keyword evidence="2" id="KW-1185">Reference proteome</keyword>
<sequence length="190" mass="20211">MNKIRAFMLRATVGVLAAGTLAAGLMTAPTAGAQTPQDDSRQAFTAQTQRAGLTPAQAGELQDRVDGYLAEEPGSRQVSANRIAIEGGDLVVVAPGQRYARDLAGPGASGRAPAACAYGHLCLYKPGDSRDYYRCGTYSLPWVGDGTFNNNQTRGTTAKFLNSDRSVRWTSRAPQTGTATWTQVYYVVPC</sequence>